<evidence type="ECO:0000259" key="2">
    <source>
        <dbReference type="Pfam" id="PF01764"/>
    </source>
</evidence>
<dbReference type="Pfam" id="PF01764">
    <property type="entry name" value="Lipase_3"/>
    <property type="match status" value="1"/>
</dbReference>
<dbReference type="OrthoDB" id="4922at2759"/>
<dbReference type="InterPro" id="IPR029058">
    <property type="entry name" value="AB_hydrolase_fold"/>
</dbReference>
<protein>
    <submittedName>
        <fullName evidence="3">Lipase</fullName>
    </submittedName>
</protein>
<dbReference type="EMBL" id="NBIV01000251">
    <property type="protein sequence ID" value="PXF40912.1"/>
    <property type="molecule type" value="Genomic_DNA"/>
</dbReference>
<feature type="region of interest" description="Disordered" evidence="1">
    <location>
        <begin position="44"/>
        <end position="67"/>
    </location>
</feature>
<dbReference type="PANTHER" id="PTHR47759:SF2">
    <property type="entry name" value="TRIGLYCERIDE LIPASE"/>
    <property type="match status" value="1"/>
</dbReference>
<proteinExistence type="predicted"/>
<sequence>MVSTSIKRKPKAAPLFVGTAYPLLLHRTTRRHYLCPRCSDNIPGSEKGDVSKTPPNRALSRSFQSPSLPSLPSLPDFLALSQRISLPSEKVQVLYEQFSELWQLASSPGAPVYALTSLSAFNDVLLQFVEQKWVFQDEPPLPIPSAPLFDPILSLQLAAYAFRAYLDPPASAYWELLTSDLPTSKTNVVHNRLAYLDTSFIASAATGLFMIHATADIGDAFVTATINRAISENLFALKHVTILRCELRGEGNEQVLNDLLTLQIFASKEDYTSGAQPTHSASVDVHSIVEEANKLQETVHREPHRIVFHPEASEQSRSNYFNFSWPTDLGFEMPSFPFSSKRATRTEEDKNEAICASIQVSFVPFIGDEKTATSTEPKPRVVRRSFITPHLEAIAETALTVLRDAVEKTSLRNTSEYQDEEDKGVSAQKAREAVKDLLRSKLPDGVMPTPSDWNRFIIAASSLYETVENKETTIAGAGGLTRLADGTLFLESLSTDTQVWLFHDKTDKNLIISFRGTEQVKWQDFFTDAQAFLQRWVPGEDIDLTIRRDLTVGLQDLVPNVLQARNMSDPIPDDAIAVHYGFLRAYLSVQTTLLRCILSLTSNLEEDYKIYFTGHSLGGALAIVAAADFVARHRREKVCCMSYGAPKVGNLNFARMYNDLVPNSFRVINDTDIISRMPRSVSGEKISKYKHSGRTVLVNRQGEYWIEGVNESVLQKGRSVFDVIQERYCNASDMLEVEQKLWDDLLSGRSVQHHMECSYFTAMHQVVKRSVMESIS</sequence>
<dbReference type="CDD" id="cd00519">
    <property type="entry name" value="Lipase_3"/>
    <property type="match status" value="1"/>
</dbReference>
<dbReference type="Gene3D" id="3.40.50.1820">
    <property type="entry name" value="alpha/beta hydrolase"/>
    <property type="match status" value="1"/>
</dbReference>
<dbReference type="Proteomes" id="UP000247409">
    <property type="component" value="Unassembled WGS sequence"/>
</dbReference>
<name>A0A2V3IFT4_9FLOR</name>
<gene>
    <name evidence="3" type="ORF">BWQ96_09358</name>
</gene>
<organism evidence="3 4">
    <name type="scientific">Gracilariopsis chorda</name>
    <dbReference type="NCBI Taxonomy" id="448386"/>
    <lineage>
        <taxon>Eukaryota</taxon>
        <taxon>Rhodophyta</taxon>
        <taxon>Florideophyceae</taxon>
        <taxon>Rhodymeniophycidae</taxon>
        <taxon>Gracilariales</taxon>
        <taxon>Gracilariaceae</taxon>
        <taxon>Gracilariopsis</taxon>
    </lineage>
</organism>
<dbReference type="SUPFAM" id="SSF53474">
    <property type="entry name" value="alpha/beta-Hydrolases"/>
    <property type="match status" value="1"/>
</dbReference>
<evidence type="ECO:0000313" key="3">
    <source>
        <dbReference type="EMBL" id="PXF40912.1"/>
    </source>
</evidence>
<evidence type="ECO:0000256" key="1">
    <source>
        <dbReference type="SAM" id="MobiDB-lite"/>
    </source>
</evidence>
<keyword evidence="4" id="KW-1185">Reference proteome</keyword>
<comment type="caution">
    <text evidence="3">The sequence shown here is derived from an EMBL/GenBank/DDBJ whole genome shotgun (WGS) entry which is preliminary data.</text>
</comment>
<evidence type="ECO:0000313" key="4">
    <source>
        <dbReference type="Proteomes" id="UP000247409"/>
    </source>
</evidence>
<feature type="domain" description="Fungal lipase-type" evidence="2">
    <location>
        <begin position="554"/>
        <end position="679"/>
    </location>
</feature>
<dbReference type="PANTHER" id="PTHR47759">
    <property type="entry name" value="OS04G0509100 PROTEIN"/>
    <property type="match status" value="1"/>
</dbReference>
<dbReference type="AlphaFoldDB" id="A0A2V3IFT4"/>
<dbReference type="GO" id="GO:0006629">
    <property type="term" value="P:lipid metabolic process"/>
    <property type="evidence" value="ECO:0007669"/>
    <property type="project" value="InterPro"/>
</dbReference>
<dbReference type="InterPro" id="IPR002921">
    <property type="entry name" value="Fungal_lipase-type"/>
</dbReference>
<accession>A0A2V3IFT4</accession>
<reference evidence="3 4" key="1">
    <citation type="journal article" date="2018" name="Mol. Biol. Evol.">
        <title>Analysis of the draft genome of the red seaweed Gracilariopsis chorda provides insights into genome size evolution in Rhodophyta.</title>
        <authorList>
            <person name="Lee J."/>
            <person name="Yang E.C."/>
            <person name="Graf L."/>
            <person name="Yang J.H."/>
            <person name="Qiu H."/>
            <person name="Zel Zion U."/>
            <person name="Chan C.X."/>
            <person name="Stephens T.G."/>
            <person name="Weber A.P.M."/>
            <person name="Boo G.H."/>
            <person name="Boo S.M."/>
            <person name="Kim K.M."/>
            <person name="Shin Y."/>
            <person name="Jung M."/>
            <person name="Lee S.J."/>
            <person name="Yim H.S."/>
            <person name="Lee J.H."/>
            <person name="Bhattacharya D."/>
            <person name="Yoon H.S."/>
        </authorList>
    </citation>
    <scope>NUCLEOTIDE SEQUENCE [LARGE SCALE GENOMIC DNA]</scope>
    <source>
        <strain evidence="3 4">SKKU-2015</strain>
        <tissue evidence="3">Whole body</tissue>
    </source>
</reference>